<reference evidence="2 3" key="1">
    <citation type="submission" date="2019-05" db="EMBL/GenBank/DDBJ databases">
        <authorList>
            <person name="Zhang J.-Y."/>
            <person name="Feg X."/>
            <person name="Du Z.-J."/>
        </authorList>
    </citation>
    <scope>NUCLEOTIDE SEQUENCE [LARGE SCALE GENOMIC DNA]</scope>
    <source>
        <strain evidence="2 3">RZ26</strain>
    </source>
</reference>
<dbReference type="EMBL" id="VATY01000004">
    <property type="protein sequence ID" value="TMM53733.1"/>
    <property type="molecule type" value="Genomic_DNA"/>
</dbReference>
<proteinExistence type="predicted"/>
<organism evidence="2 3">
    <name type="scientific">Maribacter algarum</name>
    <name type="common">ex Zhang et al. 2020</name>
    <dbReference type="NCBI Taxonomy" id="2578118"/>
    <lineage>
        <taxon>Bacteria</taxon>
        <taxon>Pseudomonadati</taxon>
        <taxon>Bacteroidota</taxon>
        <taxon>Flavobacteriia</taxon>
        <taxon>Flavobacteriales</taxon>
        <taxon>Flavobacteriaceae</taxon>
        <taxon>Maribacter</taxon>
    </lineage>
</organism>
<dbReference type="AlphaFoldDB" id="A0A5S3Q9L3"/>
<feature type="region of interest" description="Disordered" evidence="1">
    <location>
        <begin position="22"/>
        <end position="56"/>
    </location>
</feature>
<keyword evidence="3" id="KW-1185">Reference proteome</keyword>
<evidence type="ECO:0000256" key="1">
    <source>
        <dbReference type="SAM" id="MobiDB-lite"/>
    </source>
</evidence>
<gene>
    <name evidence="2" type="ORF">FEE95_17700</name>
</gene>
<name>A0A5S3Q9L3_9FLAO</name>
<feature type="compositionally biased region" description="Basic and acidic residues" evidence="1">
    <location>
        <begin position="22"/>
        <end position="41"/>
    </location>
</feature>
<dbReference type="OrthoDB" id="1443551at2"/>
<evidence type="ECO:0000313" key="2">
    <source>
        <dbReference type="EMBL" id="TMM53733.1"/>
    </source>
</evidence>
<dbReference type="Proteomes" id="UP000310314">
    <property type="component" value="Unassembled WGS sequence"/>
</dbReference>
<sequence length="134" mass="14551">MKKVFLTCAVIAALVILSCKDKSTTSSDSETRTETSSKETTTETSSSENGVPSFGDADVQAYVESYESYLEDYKKAVESKDMAAFPNLATKGQDLATKAQEVSGKVSGADAEKLTAYMMKKAEELQELSKKMME</sequence>
<accession>A0A5S3Q9L3</accession>
<comment type="caution">
    <text evidence="2">The sequence shown here is derived from an EMBL/GenBank/DDBJ whole genome shotgun (WGS) entry which is preliminary data.</text>
</comment>
<dbReference type="RefSeq" id="WP_138659357.1">
    <property type="nucleotide sequence ID" value="NZ_VATY01000004.1"/>
</dbReference>
<evidence type="ECO:0000313" key="3">
    <source>
        <dbReference type="Proteomes" id="UP000310314"/>
    </source>
</evidence>
<protein>
    <recommendedName>
        <fullName evidence="4">Lipoprotein</fullName>
    </recommendedName>
</protein>
<dbReference type="PROSITE" id="PS51257">
    <property type="entry name" value="PROKAR_LIPOPROTEIN"/>
    <property type="match status" value="1"/>
</dbReference>
<evidence type="ECO:0008006" key="4">
    <source>
        <dbReference type="Google" id="ProtNLM"/>
    </source>
</evidence>